<name>A0A9X9M7D9_GULGU</name>
<proteinExistence type="predicted"/>
<protein>
    <submittedName>
        <fullName evidence="2">Uncharacterized protein</fullName>
    </submittedName>
</protein>
<comment type="caution">
    <text evidence="2">The sequence shown here is derived from an EMBL/GenBank/DDBJ whole genome shotgun (WGS) entry which is preliminary data.</text>
</comment>
<reference evidence="2 3" key="1">
    <citation type="submission" date="2018-10" db="EMBL/GenBank/DDBJ databases">
        <authorList>
            <person name="Ekblom R."/>
            <person name="Jareborg N."/>
        </authorList>
    </citation>
    <scope>NUCLEOTIDE SEQUENCE [LARGE SCALE GENOMIC DNA]</scope>
    <source>
        <tissue evidence="2">Muscle</tissue>
    </source>
</reference>
<sequence length="83" mass="9165">MASSRRLFTAVIMSSAPRTASRSFHSSADICCLVSMWSCTEYVMRMRWQSAVKICSFSSDVNSKNSEVSSFSRNSSCTSLSSN</sequence>
<accession>A0A9X9M7D9</accession>
<feature type="region of interest" description="Disordered" evidence="1">
    <location>
        <begin position="62"/>
        <end position="83"/>
    </location>
</feature>
<gene>
    <name evidence="2" type="ORF">BN2614_LOCUS3</name>
</gene>
<dbReference type="AlphaFoldDB" id="A0A9X9M7D9"/>
<feature type="non-terminal residue" evidence="2">
    <location>
        <position position="83"/>
    </location>
</feature>
<evidence type="ECO:0000313" key="3">
    <source>
        <dbReference type="Proteomes" id="UP000269945"/>
    </source>
</evidence>
<dbReference type="EMBL" id="CYRY02043871">
    <property type="protein sequence ID" value="VCX38538.1"/>
    <property type="molecule type" value="Genomic_DNA"/>
</dbReference>
<evidence type="ECO:0000313" key="2">
    <source>
        <dbReference type="EMBL" id="VCX38538.1"/>
    </source>
</evidence>
<evidence type="ECO:0000256" key="1">
    <source>
        <dbReference type="SAM" id="MobiDB-lite"/>
    </source>
</evidence>
<keyword evidence="3" id="KW-1185">Reference proteome</keyword>
<organism evidence="2 3">
    <name type="scientific">Gulo gulo</name>
    <name type="common">Wolverine</name>
    <name type="synonym">Gluton</name>
    <dbReference type="NCBI Taxonomy" id="48420"/>
    <lineage>
        <taxon>Eukaryota</taxon>
        <taxon>Metazoa</taxon>
        <taxon>Chordata</taxon>
        <taxon>Craniata</taxon>
        <taxon>Vertebrata</taxon>
        <taxon>Euteleostomi</taxon>
        <taxon>Mammalia</taxon>
        <taxon>Eutheria</taxon>
        <taxon>Laurasiatheria</taxon>
        <taxon>Carnivora</taxon>
        <taxon>Caniformia</taxon>
        <taxon>Musteloidea</taxon>
        <taxon>Mustelidae</taxon>
        <taxon>Guloninae</taxon>
        <taxon>Gulo</taxon>
    </lineage>
</organism>
<dbReference type="Proteomes" id="UP000269945">
    <property type="component" value="Unassembled WGS sequence"/>
</dbReference>